<keyword evidence="5 12" id="KW-0813">Transport</keyword>
<keyword evidence="6 12" id="KW-1003">Cell membrane</keyword>
<accession>A0A024LPP5</accession>
<evidence type="ECO:0000256" key="5">
    <source>
        <dbReference type="ARBA" id="ARBA00022448"/>
    </source>
</evidence>
<evidence type="ECO:0000313" key="13">
    <source>
        <dbReference type="EMBL" id="CDP79178.1"/>
    </source>
</evidence>
<evidence type="ECO:0000256" key="9">
    <source>
        <dbReference type="ARBA" id="ARBA00022748"/>
    </source>
</evidence>
<evidence type="ECO:0000256" key="3">
    <source>
        <dbReference type="ARBA" id="ARBA00008741"/>
    </source>
</evidence>
<comment type="function">
    <text evidence="1 12">Required for the export of heme to the periplasm for the biogenesis of c-type cytochromes.</text>
</comment>
<dbReference type="InterPro" id="IPR007078">
    <property type="entry name" value="Haem_export_protD_CcmD"/>
</dbReference>
<keyword evidence="8 12" id="KW-0812">Transmembrane</keyword>
<evidence type="ECO:0000256" key="12">
    <source>
        <dbReference type="RuleBase" id="RU363101"/>
    </source>
</evidence>
<dbReference type="GO" id="GO:0005886">
    <property type="term" value="C:plasma membrane"/>
    <property type="evidence" value="ECO:0007669"/>
    <property type="project" value="UniProtKB-SubCell"/>
</dbReference>
<keyword evidence="10 12" id="KW-1133">Transmembrane helix</keyword>
<dbReference type="Pfam" id="PF04995">
    <property type="entry name" value="CcmD"/>
    <property type="match status" value="1"/>
</dbReference>
<evidence type="ECO:0000256" key="1">
    <source>
        <dbReference type="ARBA" id="ARBA00002442"/>
    </source>
</evidence>
<keyword evidence="7 12" id="KW-0997">Cell inner membrane</keyword>
<dbReference type="GO" id="GO:0015886">
    <property type="term" value="P:heme transport"/>
    <property type="evidence" value="ECO:0007669"/>
    <property type="project" value="InterPro"/>
</dbReference>
<sequence>MQNKLLANFSQRIDFLLGTLHHEQTVILSYMLSAITLLCFIGHILRKGAHQRKILQQLQAKELILEEKCDENNSIQM</sequence>
<proteinExistence type="inferred from homology"/>
<comment type="subcellular location">
    <subcellularLocation>
        <location evidence="2 12">Cell inner membrane</location>
        <topology evidence="2 12">Single-pass membrane protein</topology>
    </subcellularLocation>
</comment>
<organism evidence="13">
    <name type="scientific">Bartonella schoenbuchensis</name>
    <dbReference type="NCBI Taxonomy" id="165694"/>
    <lineage>
        <taxon>Bacteria</taxon>
        <taxon>Pseudomonadati</taxon>
        <taxon>Pseudomonadota</taxon>
        <taxon>Alphaproteobacteria</taxon>
        <taxon>Hyphomicrobiales</taxon>
        <taxon>Bartonellaceae</taxon>
        <taxon>Bartonella</taxon>
    </lineage>
</organism>
<evidence type="ECO:0000256" key="6">
    <source>
        <dbReference type="ARBA" id="ARBA00022475"/>
    </source>
</evidence>
<name>A0A024LPP5_9HYPH</name>
<evidence type="ECO:0000256" key="2">
    <source>
        <dbReference type="ARBA" id="ARBA00004377"/>
    </source>
</evidence>
<evidence type="ECO:0000256" key="8">
    <source>
        <dbReference type="ARBA" id="ARBA00022692"/>
    </source>
</evidence>
<evidence type="ECO:0000256" key="10">
    <source>
        <dbReference type="ARBA" id="ARBA00022989"/>
    </source>
</evidence>
<dbReference type="EMBL" id="HG977193">
    <property type="protein sequence ID" value="CDP79178.1"/>
    <property type="molecule type" value="Genomic_DNA"/>
</dbReference>
<protein>
    <recommendedName>
        <fullName evidence="4 12">Heme exporter protein D</fullName>
    </recommendedName>
</protein>
<dbReference type="NCBIfam" id="TIGR03141">
    <property type="entry name" value="cytochro_ccmD"/>
    <property type="match status" value="1"/>
</dbReference>
<evidence type="ECO:0000256" key="7">
    <source>
        <dbReference type="ARBA" id="ARBA00022519"/>
    </source>
</evidence>
<evidence type="ECO:0000256" key="11">
    <source>
        <dbReference type="ARBA" id="ARBA00023136"/>
    </source>
</evidence>
<evidence type="ECO:0000256" key="4">
    <source>
        <dbReference type="ARBA" id="ARBA00016461"/>
    </source>
</evidence>
<keyword evidence="11 12" id="KW-0472">Membrane</keyword>
<feature type="transmembrane region" description="Helical" evidence="12">
    <location>
        <begin position="27"/>
        <end position="45"/>
    </location>
</feature>
<reference evidence="13" key="2">
    <citation type="submission" date="2014-05" db="EMBL/GenBank/DDBJ databases">
        <title>Genome sequencing of Bartonella spp. isolated from human blood.</title>
        <authorList>
            <person name="Raoult D."/>
        </authorList>
    </citation>
    <scope>NUCLEOTIDE SEQUENCE</scope>
    <source>
        <strain evidence="13">MVT06</strain>
    </source>
</reference>
<reference evidence="13" key="1">
    <citation type="submission" date="2013-11" db="EMBL/GenBank/DDBJ databases">
        <authorList>
            <person name="GENOMES U."/>
        </authorList>
    </citation>
    <scope>NUCLEOTIDE SEQUENCE</scope>
    <source>
        <strain evidence="13">MVT06</strain>
    </source>
</reference>
<dbReference type="RefSeq" id="WP_418214935.1">
    <property type="nucleotide sequence ID" value="NZ_CP154603.1"/>
</dbReference>
<gene>
    <name evidence="13" type="ORF">BN1046_00067</name>
</gene>
<keyword evidence="9 12" id="KW-0201">Cytochrome c-type biogenesis</keyword>
<dbReference type="GO" id="GO:0017004">
    <property type="term" value="P:cytochrome complex assembly"/>
    <property type="evidence" value="ECO:0007669"/>
    <property type="project" value="UniProtKB-KW"/>
</dbReference>
<comment type="similarity">
    <text evidence="3 12">Belongs to the CcmD/CycX/HelD family.</text>
</comment>
<dbReference type="AlphaFoldDB" id="A0A024LPP5"/>